<organism evidence="1 2">
    <name type="scientific">Haloquadratum walsbyi (strain DSM 16854 / JCM 12705 / C23)</name>
    <dbReference type="NCBI Taxonomy" id="768065"/>
    <lineage>
        <taxon>Archaea</taxon>
        <taxon>Methanobacteriati</taxon>
        <taxon>Methanobacteriota</taxon>
        <taxon>Stenosarchaea group</taxon>
        <taxon>Halobacteria</taxon>
        <taxon>Halobacteriales</taxon>
        <taxon>Haloferacaceae</taxon>
        <taxon>Haloquadratum</taxon>
    </lineage>
</organism>
<dbReference type="KEGG" id="hwc:Hqrw_1994"/>
<dbReference type="EMBL" id="FR746099">
    <property type="protein sequence ID" value="CCC39906.1"/>
    <property type="molecule type" value="Genomic_DNA"/>
</dbReference>
<dbReference type="RefSeq" id="WP_014555657.1">
    <property type="nucleotide sequence ID" value="NC_017459.1"/>
</dbReference>
<evidence type="ECO:0000313" key="2">
    <source>
        <dbReference type="Proteomes" id="UP000007954"/>
    </source>
</evidence>
<protein>
    <submittedName>
        <fullName evidence="1">Uncharacterized protein</fullName>
    </submittedName>
</protein>
<dbReference type="HOGENOM" id="CLU_2190943_0_0_2"/>
<sequence length="116" mass="12737">MQEPTPTTGWPDNPLSVTTAEELLHDITDAIAVWVMDHADSVRQIAIPDAQPDAIIDIVVETTTGFDMYSYTDGQWMDYGTQRKDNESAPSMAGTLASYRILTGKSELDVADESVE</sequence>
<accession>G0LKE8</accession>
<name>G0LKE8_HALWC</name>
<evidence type="ECO:0000313" key="1">
    <source>
        <dbReference type="EMBL" id="CCC39906.1"/>
    </source>
</evidence>
<proteinExistence type="predicted"/>
<gene>
    <name evidence="1" type="ordered locus">Hqrw_1994</name>
</gene>
<dbReference type="Proteomes" id="UP000007954">
    <property type="component" value="Chromosome"/>
</dbReference>
<dbReference type="GeneID" id="12446715"/>
<reference evidence="1 2" key="1">
    <citation type="journal article" date="2011" name="PLoS ONE">
        <title>Haloquadratum walsbyi: limited diversity in a global pond.</title>
        <authorList>
            <person name="Dyall-Smith M."/>
            <person name="Pfeiffer F."/>
            <person name="Klee K."/>
            <person name="Palm P."/>
            <person name="Gross K."/>
            <person name="Schuster S.C."/>
            <person name="Rampp M."/>
            <person name="Oesterhelt D."/>
        </authorList>
    </citation>
    <scope>NUCLEOTIDE SEQUENCE [LARGE SCALE GENOMIC DNA]</scope>
    <source>
        <strain evidence="2">DSM 16854 / JCM 12705 / C23</strain>
    </source>
</reference>
<dbReference type="AlphaFoldDB" id="G0LKE8"/>
<dbReference type="OrthoDB" id="296880at2157"/>